<dbReference type="InterPro" id="IPR007136">
    <property type="entry name" value="DUF347"/>
</dbReference>
<dbReference type="Proteomes" id="UP001161064">
    <property type="component" value="Unassembled WGS sequence"/>
</dbReference>
<reference evidence="2" key="1">
    <citation type="submission" date="2021-05" db="EMBL/GenBank/DDBJ databases">
        <authorList>
            <person name="Tanabe Y."/>
        </authorList>
    </citation>
    <scope>NUCLEOTIDE SEQUENCE</scope>
    <source>
        <strain evidence="2">BOTRYCO-1</strain>
    </source>
</reference>
<evidence type="ECO:0000256" key="1">
    <source>
        <dbReference type="SAM" id="Phobius"/>
    </source>
</evidence>
<sequence>MATRTAGTTISDMLDRSFGLGYGLGTALIATTMIAVLVTWRATTGSLRVDHISGGRAESFYLVSILVSNTLGTAVGDFLADSSGLGFLWSNALISSGLLLIGIDYFLTRISRTLLFWFAFVLTRRFGATMGDFLTKTQDLGGLGFGTMGSSAVLLVILIGMIFLTYGRAQSKPNQVT</sequence>
<dbReference type="RefSeq" id="WP_284359526.1">
    <property type="nucleotide sequence ID" value="NZ_BPFZ01000005.1"/>
</dbReference>
<feature type="transmembrane region" description="Helical" evidence="1">
    <location>
        <begin position="114"/>
        <end position="134"/>
    </location>
</feature>
<keyword evidence="3" id="KW-1185">Reference proteome</keyword>
<name>A0ABQ4PV43_9PROT</name>
<protein>
    <submittedName>
        <fullName evidence="2">Uncharacterized protein</fullName>
    </submittedName>
</protein>
<keyword evidence="1" id="KW-1133">Transmembrane helix</keyword>
<proteinExistence type="predicted"/>
<feature type="transmembrane region" description="Helical" evidence="1">
    <location>
        <begin position="20"/>
        <end position="40"/>
    </location>
</feature>
<evidence type="ECO:0000313" key="2">
    <source>
        <dbReference type="EMBL" id="GIU66865.1"/>
    </source>
</evidence>
<dbReference type="Pfam" id="PF03988">
    <property type="entry name" value="DUF347"/>
    <property type="match status" value="3"/>
</dbReference>
<feature type="transmembrane region" description="Helical" evidence="1">
    <location>
        <begin position="86"/>
        <end position="107"/>
    </location>
</feature>
<gene>
    <name evidence="2" type="ORF">PsB1_1019</name>
</gene>
<reference evidence="2" key="2">
    <citation type="journal article" date="2023" name="ISME Commun">
        <title>Characterization of a bloom-associated alphaproteobacterial lineage, 'Candidatus Phycosocius': insights into freshwater algal-bacterial interactions.</title>
        <authorList>
            <person name="Tanabe Y."/>
            <person name="Yamaguchi H."/>
            <person name="Yoshida M."/>
            <person name="Kai A."/>
            <person name="Okazaki Y."/>
        </authorList>
    </citation>
    <scope>NUCLEOTIDE SEQUENCE</scope>
    <source>
        <strain evidence="2">BOTRYCO-1</strain>
    </source>
</reference>
<comment type="caution">
    <text evidence="2">The sequence shown here is derived from an EMBL/GenBank/DDBJ whole genome shotgun (WGS) entry which is preliminary data.</text>
</comment>
<evidence type="ECO:0000313" key="3">
    <source>
        <dbReference type="Proteomes" id="UP001161064"/>
    </source>
</evidence>
<organism evidence="2 3">
    <name type="scientific">Candidatus Phycosocius spiralis</name>
    <dbReference type="NCBI Taxonomy" id="2815099"/>
    <lineage>
        <taxon>Bacteria</taxon>
        <taxon>Pseudomonadati</taxon>
        <taxon>Pseudomonadota</taxon>
        <taxon>Alphaproteobacteria</taxon>
        <taxon>Caulobacterales</taxon>
        <taxon>Caulobacterales incertae sedis</taxon>
        <taxon>Candidatus Phycosocius</taxon>
    </lineage>
</organism>
<keyword evidence="1" id="KW-0812">Transmembrane</keyword>
<feature type="transmembrane region" description="Helical" evidence="1">
    <location>
        <begin position="140"/>
        <end position="164"/>
    </location>
</feature>
<dbReference type="EMBL" id="BPFZ01000005">
    <property type="protein sequence ID" value="GIU66865.1"/>
    <property type="molecule type" value="Genomic_DNA"/>
</dbReference>
<accession>A0ABQ4PV43</accession>
<keyword evidence="1" id="KW-0472">Membrane</keyword>